<dbReference type="Gene3D" id="1.20.1440.60">
    <property type="entry name" value="23S rRNA-intervening sequence"/>
    <property type="match status" value="1"/>
</dbReference>
<evidence type="ECO:0000313" key="1">
    <source>
        <dbReference type="EMBL" id="SZD71566.1"/>
    </source>
</evidence>
<dbReference type="Proteomes" id="UP000262142">
    <property type="component" value="Unassembled WGS sequence"/>
</dbReference>
<protein>
    <recommendedName>
        <fullName evidence="3">Four helix bundle protein</fullName>
    </recommendedName>
</protein>
<dbReference type="SUPFAM" id="SSF158446">
    <property type="entry name" value="IVS-encoded protein-like"/>
    <property type="match status" value="1"/>
</dbReference>
<proteinExistence type="predicted"/>
<gene>
    <name evidence="1" type="ORF">SAMEA104719789_00615</name>
</gene>
<keyword evidence="2" id="KW-1185">Reference proteome</keyword>
<name>A0A383TX70_9FLAO</name>
<evidence type="ECO:0008006" key="3">
    <source>
        <dbReference type="Google" id="ProtNLM"/>
    </source>
</evidence>
<dbReference type="InterPro" id="IPR036583">
    <property type="entry name" value="23S_rRNA_IVS_sf"/>
</dbReference>
<reference evidence="1 2" key="1">
    <citation type="submission" date="2018-09" db="EMBL/GenBank/DDBJ databases">
        <authorList>
            <consortium name="Pathogen Informatics"/>
        </authorList>
    </citation>
    <scope>NUCLEOTIDE SEQUENCE [LARGE SCALE GENOMIC DNA]</scope>
    <source>
        <strain evidence="1 2">OH-22767</strain>
    </source>
</reference>
<dbReference type="EMBL" id="UNSC01000002">
    <property type="protein sequence ID" value="SZD71566.1"/>
    <property type="molecule type" value="Genomic_DNA"/>
</dbReference>
<evidence type="ECO:0000313" key="2">
    <source>
        <dbReference type="Proteomes" id="UP000262142"/>
    </source>
</evidence>
<organism evidence="1 2">
    <name type="scientific">Candidatus Ornithobacterium hominis</name>
    <dbReference type="NCBI Taxonomy" id="2497989"/>
    <lineage>
        <taxon>Bacteria</taxon>
        <taxon>Pseudomonadati</taxon>
        <taxon>Bacteroidota</taxon>
        <taxon>Flavobacteriia</taxon>
        <taxon>Flavobacteriales</taxon>
        <taxon>Weeksellaceae</taxon>
        <taxon>Ornithobacterium</taxon>
    </lineage>
</organism>
<dbReference type="AlphaFoldDB" id="A0A383TX70"/>
<accession>A0A383TX70</accession>
<dbReference type="RefSeq" id="WP_165846415.1">
    <property type="nucleotide sequence ID" value="NZ_UNSC01000002.1"/>
</dbReference>
<sequence length="114" mass="13743">MSVTHLPIYRSAFRFHVYVNDLVDTFPKKYHYTLGARMRKNNIQLWVNIELALVEKEKEKKLKYFKKAQKKAFRSRIYFKLAQTYSLVSLKQISYVFFELNDVEKQIKAIVKQC</sequence>